<dbReference type="OrthoDB" id="330760at2759"/>
<proteinExistence type="predicted"/>
<dbReference type="RefSeq" id="XP_003881025.1">
    <property type="nucleotide sequence ID" value="XM_003880976.1"/>
</dbReference>
<dbReference type="OMA" id="RVIKEIH"/>
<protein>
    <submittedName>
        <fullName evidence="2">Uncharacterized protein</fullName>
    </submittedName>
</protein>
<dbReference type="GeneID" id="13439978"/>
<gene>
    <name evidence="3" type="ORF">BN1204_040660</name>
    <name evidence="2" type="ORF">NCLIV_040660</name>
</gene>
<dbReference type="VEuPathDB" id="ToxoDB:NCLIV_040660"/>
<dbReference type="EMBL" id="FR823385">
    <property type="protein sequence ID" value="CBZ50992.1"/>
    <property type="molecule type" value="Genomic_DNA"/>
</dbReference>
<reference evidence="2" key="1">
    <citation type="submission" date="2011-02" db="EMBL/GenBank/DDBJ databases">
        <authorList>
            <person name="Aslett M."/>
        </authorList>
    </citation>
    <scope>NUCLEOTIDE SEQUENCE</scope>
    <source>
        <strain evidence="2">Liverpool</strain>
    </source>
</reference>
<dbReference type="Proteomes" id="UP000007494">
    <property type="component" value="Chromosome IX"/>
</dbReference>
<dbReference type="AlphaFoldDB" id="F0VBK8"/>
<organism evidence="2 4">
    <name type="scientific">Neospora caninum (strain Liverpool)</name>
    <dbReference type="NCBI Taxonomy" id="572307"/>
    <lineage>
        <taxon>Eukaryota</taxon>
        <taxon>Sar</taxon>
        <taxon>Alveolata</taxon>
        <taxon>Apicomplexa</taxon>
        <taxon>Conoidasida</taxon>
        <taxon>Coccidia</taxon>
        <taxon>Eucoccidiorida</taxon>
        <taxon>Eimeriorina</taxon>
        <taxon>Sarcocystidae</taxon>
        <taxon>Neospora</taxon>
    </lineage>
</organism>
<dbReference type="InParanoid" id="F0VBK8"/>
<evidence type="ECO:0000256" key="1">
    <source>
        <dbReference type="SAM" id="MobiDB-lite"/>
    </source>
</evidence>
<feature type="compositionally biased region" description="Polar residues" evidence="1">
    <location>
        <begin position="178"/>
        <end position="195"/>
    </location>
</feature>
<feature type="region of interest" description="Disordered" evidence="1">
    <location>
        <begin position="70"/>
        <end position="100"/>
    </location>
</feature>
<feature type="region of interest" description="Disordered" evidence="1">
    <location>
        <begin position="173"/>
        <end position="195"/>
    </location>
</feature>
<accession>F0VBK8</accession>
<reference evidence="3" key="4">
    <citation type="journal article" date="2015" name="PLoS ONE">
        <title>Comprehensive Evaluation of Toxoplasma gondii VEG and Neospora caninum LIV Genomes with Tachyzoite Stage Transcriptome and Proteome Defines Novel Transcript Features.</title>
        <authorList>
            <person name="Ramaprasad A."/>
            <person name="Mourier T."/>
            <person name="Naeem R."/>
            <person name="Malas T.B."/>
            <person name="Moussa E."/>
            <person name="Panigrahi A."/>
            <person name="Vermont S.J."/>
            <person name="Otto T.D."/>
            <person name="Wastling J."/>
            <person name="Pain A."/>
        </authorList>
    </citation>
    <scope>NUCLEOTIDE SEQUENCE</scope>
    <source>
        <strain evidence="3">Liverpool</strain>
    </source>
</reference>
<evidence type="ECO:0000313" key="4">
    <source>
        <dbReference type="Proteomes" id="UP000007494"/>
    </source>
</evidence>
<keyword evidence="4" id="KW-1185">Reference proteome</keyword>
<dbReference type="EMBL" id="LN714484">
    <property type="protein sequence ID" value="CEL68295.1"/>
    <property type="molecule type" value="Genomic_DNA"/>
</dbReference>
<reference evidence="2" key="2">
    <citation type="submission" date="2011-03" db="EMBL/GenBank/DDBJ databases">
        <title>Comparative genomics and transcriptomics of Neospora caninum and Toxoplasma gondii.</title>
        <authorList>
            <person name="Reid A.J."/>
            <person name="Sohal A."/>
            <person name="Harris D."/>
            <person name="Quail M."/>
            <person name="Sanders M."/>
            <person name="Berriman M."/>
            <person name="Wastling J.M."/>
            <person name="Pain A."/>
        </authorList>
    </citation>
    <scope>NUCLEOTIDE SEQUENCE</scope>
    <source>
        <strain evidence="2">Liverpool</strain>
    </source>
</reference>
<reference evidence="4" key="3">
    <citation type="journal article" date="2012" name="PLoS Pathog.">
        <title>Comparative genomics of the apicomplexan parasites Toxoplasma gondii and Neospora caninum: Coccidia differing in host range and transmission strategy.</title>
        <authorList>
            <person name="Reid A.J."/>
            <person name="Vermont S.J."/>
            <person name="Cotton J.A."/>
            <person name="Harris D."/>
            <person name="Hill-Cawthorne G.A."/>
            <person name="Konen-Waisman S."/>
            <person name="Latham S.M."/>
            <person name="Mourier T."/>
            <person name="Norton R."/>
            <person name="Quail M.A."/>
            <person name="Sanders M."/>
            <person name="Shanmugam D."/>
            <person name="Sohal A."/>
            <person name="Wasmuth J.D."/>
            <person name="Brunk B."/>
            <person name="Grigg M.E."/>
            <person name="Howard J.C."/>
            <person name="Parkinson J."/>
            <person name="Roos D.S."/>
            <person name="Trees A.J."/>
            <person name="Berriman M."/>
            <person name="Pain A."/>
            <person name="Wastling J.M."/>
        </authorList>
    </citation>
    <scope>NUCLEOTIDE SEQUENCE [LARGE SCALE GENOMIC DNA]</scope>
    <source>
        <strain evidence="4">Liverpool</strain>
    </source>
</reference>
<feature type="region of interest" description="Disordered" evidence="1">
    <location>
        <begin position="124"/>
        <end position="145"/>
    </location>
</feature>
<name>F0VBK8_NEOCL</name>
<dbReference type="eggNOG" id="ENOG502R0BG">
    <property type="taxonomic scope" value="Eukaryota"/>
</dbReference>
<sequence>MAAGANDIQVRLRRLWEKQREIIVLVEDQFLDLSSPPGGTLLDLQKAATRTESYVKLLFGRSRAFDAEEQASPRYGENSGPLYRESGRCSLASPPEHRPDPVSLIRVIKEVHVVTNRSAGVPSSNLEIADDGAGGENPELPDEHKYDIRDGASRQLELQPFTQEQLELLQKLRGNFPPLSSGTSARSVPPSDTGS</sequence>
<evidence type="ECO:0000313" key="2">
    <source>
        <dbReference type="EMBL" id="CBZ50992.1"/>
    </source>
</evidence>
<evidence type="ECO:0000313" key="3">
    <source>
        <dbReference type="EMBL" id="CEL68295.1"/>
    </source>
</evidence>